<evidence type="ECO:0008006" key="3">
    <source>
        <dbReference type="Google" id="ProtNLM"/>
    </source>
</evidence>
<evidence type="ECO:0000313" key="2">
    <source>
        <dbReference type="Proteomes" id="UP000024635"/>
    </source>
</evidence>
<keyword evidence="2" id="KW-1185">Reference proteome</keyword>
<reference evidence="2" key="1">
    <citation type="journal article" date="2015" name="Nat. Genet.">
        <title>The genome and transcriptome of the zoonotic hookworm Ancylostoma ceylanicum identify infection-specific gene families.</title>
        <authorList>
            <person name="Schwarz E.M."/>
            <person name="Hu Y."/>
            <person name="Antoshechkin I."/>
            <person name="Miller M.M."/>
            <person name="Sternberg P.W."/>
            <person name="Aroian R.V."/>
        </authorList>
    </citation>
    <scope>NUCLEOTIDE SEQUENCE</scope>
    <source>
        <strain evidence="2">HY135</strain>
    </source>
</reference>
<proteinExistence type="predicted"/>
<comment type="caution">
    <text evidence="1">The sequence shown here is derived from an EMBL/GenBank/DDBJ whole genome shotgun (WGS) entry which is preliminary data.</text>
</comment>
<dbReference type="OrthoDB" id="5877762at2759"/>
<dbReference type="EMBL" id="JARK01001460">
    <property type="protein sequence ID" value="EYB99160.1"/>
    <property type="molecule type" value="Genomic_DNA"/>
</dbReference>
<sequence>MEICVEYPESRAQKAHAPIKYESEILRGVPLSSFSQTNASQNRGGSIALLKKEIAAKANVANRSGQQSIGEVTESRARHTSHRPNYIRRCIFCQKGNHLSTRCRTVSDQSMRRRALREQNRCWKCFSPNHNSFVCHKQDCSTCGQKHHNSLCFKKRHYRLITVKSESQ</sequence>
<dbReference type="Proteomes" id="UP000024635">
    <property type="component" value="Unassembled WGS sequence"/>
</dbReference>
<dbReference type="AlphaFoldDB" id="A0A016T8X9"/>
<organism evidence="1 2">
    <name type="scientific">Ancylostoma ceylanicum</name>
    <dbReference type="NCBI Taxonomy" id="53326"/>
    <lineage>
        <taxon>Eukaryota</taxon>
        <taxon>Metazoa</taxon>
        <taxon>Ecdysozoa</taxon>
        <taxon>Nematoda</taxon>
        <taxon>Chromadorea</taxon>
        <taxon>Rhabditida</taxon>
        <taxon>Rhabditina</taxon>
        <taxon>Rhabditomorpha</taxon>
        <taxon>Strongyloidea</taxon>
        <taxon>Ancylostomatidae</taxon>
        <taxon>Ancylostomatinae</taxon>
        <taxon>Ancylostoma</taxon>
    </lineage>
</organism>
<accession>A0A016T8X9</accession>
<gene>
    <name evidence="1" type="primary">Acey_s0124.g1194</name>
    <name evidence="1" type="ORF">Y032_0124g1194</name>
</gene>
<protein>
    <recommendedName>
        <fullName evidence="3">CCHC-type domain-containing protein</fullName>
    </recommendedName>
</protein>
<evidence type="ECO:0000313" key="1">
    <source>
        <dbReference type="EMBL" id="EYB99160.1"/>
    </source>
</evidence>
<name>A0A016T8X9_9BILA</name>